<dbReference type="GO" id="GO:0006096">
    <property type="term" value="P:glycolytic process"/>
    <property type="evidence" value="ECO:0007669"/>
    <property type="project" value="InterPro"/>
</dbReference>
<sequence length="311" mass="32223">MRGESLVADVGASYTRVALTAGSALKPGSVQRFENAAFAGLLPILAAYLAEHGTHPRAICAGVAGPVRAGTAQLTNLDWFIDGAEMAHATGATEVHLINDLQAQGYALDDLDPAWIMPVFAGHPDPNGPRMVLGLGTGSNIAVVHRVGADLLVPPAEAGHSGLPHLGDAANAVIAALGAEVAHKPYEALLSGSGLVRLHRLRSGVTLTAPDILTGASQGQGACAETLALFLEILGAVMGNLALTHMATGGVFLIGGLARAMAPLLNRPEFRQVFVAKGPYRPIMEAMPIHLISEDTAALIGCARYLRQRLK</sequence>
<dbReference type="AlphaFoldDB" id="A0A1V0RNS8"/>
<dbReference type="CDD" id="cd24008">
    <property type="entry name" value="ASKHA_NBD_GLK"/>
    <property type="match status" value="1"/>
</dbReference>
<dbReference type="Proteomes" id="UP000192273">
    <property type="component" value="Chromosome"/>
</dbReference>
<keyword evidence="5" id="KW-1185">Reference proteome</keyword>
<evidence type="ECO:0000256" key="3">
    <source>
        <dbReference type="RuleBase" id="RU004046"/>
    </source>
</evidence>
<dbReference type="InterPro" id="IPR003836">
    <property type="entry name" value="Glucokinase"/>
</dbReference>
<name>A0A1V0RNS8_9RHOB</name>
<protein>
    <submittedName>
        <fullName evidence="4">Glucokinase</fullName>
        <ecNumber evidence="4">2.7.1.2</ecNumber>
    </submittedName>
</protein>
<dbReference type="EMBL" id="CP020474">
    <property type="protein sequence ID" value="ARE83232.1"/>
    <property type="molecule type" value="Genomic_DNA"/>
</dbReference>
<dbReference type="SUPFAM" id="SSF53067">
    <property type="entry name" value="Actin-like ATPase domain"/>
    <property type="match status" value="1"/>
</dbReference>
<dbReference type="RefSeq" id="WP_081507067.1">
    <property type="nucleotide sequence ID" value="NZ_CP020474.1"/>
</dbReference>
<keyword evidence="1 4" id="KW-0808">Transferase</keyword>
<comment type="similarity">
    <text evidence="3">Belongs to the bacterial glucokinase family.</text>
</comment>
<evidence type="ECO:0000256" key="2">
    <source>
        <dbReference type="ARBA" id="ARBA00022777"/>
    </source>
</evidence>
<dbReference type="GO" id="GO:0004340">
    <property type="term" value="F:glucokinase activity"/>
    <property type="evidence" value="ECO:0007669"/>
    <property type="project" value="UniProtKB-EC"/>
</dbReference>
<dbReference type="EC" id="2.7.1.2" evidence="4"/>
<dbReference type="GO" id="GO:0005829">
    <property type="term" value="C:cytosol"/>
    <property type="evidence" value="ECO:0007669"/>
    <property type="project" value="TreeGrafter"/>
</dbReference>
<dbReference type="OrthoDB" id="9800595at2"/>
<dbReference type="GO" id="GO:0005524">
    <property type="term" value="F:ATP binding"/>
    <property type="evidence" value="ECO:0007669"/>
    <property type="project" value="InterPro"/>
</dbReference>
<accession>A0A1V0RNS8</accession>
<gene>
    <name evidence="4" type="primary">glk</name>
    <name evidence="4" type="ORF">ROSMUCSMR3_01755</name>
</gene>
<dbReference type="InterPro" id="IPR043129">
    <property type="entry name" value="ATPase_NBD"/>
</dbReference>
<dbReference type="PANTHER" id="PTHR47690">
    <property type="entry name" value="GLUCOKINASE"/>
    <property type="match status" value="1"/>
</dbReference>
<reference evidence="4 5" key="1">
    <citation type="submission" date="2017-03" db="EMBL/GenBank/DDBJ databases">
        <title>Genome Sequence of Roseovarius mucosus strain SMR3 Isolated from a culture of the Diatom Skeletonema marinoi.</title>
        <authorList>
            <person name="Topel M."/>
            <person name="Pinder M."/>
            <person name="Johansson O.N."/>
            <person name="Kourtchenko O."/>
            <person name="Godhe A."/>
            <person name="Clarke A.K."/>
        </authorList>
    </citation>
    <scope>NUCLEOTIDE SEQUENCE [LARGE SCALE GENOMIC DNA]</scope>
    <source>
        <strain evidence="4 5">SMR3</strain>
    </source>
</reference>
<evidence type="ECO:0000313" key="5">
    <source>
        <dbReference type="Proteomes" id="UP000192273"/>
    </source>
</evidence>
<proteinExistence type="inferred from homology"/>
<dbReference type="InterPro" id="IPR050201">
    <property type="entry name" value="Bacterial_glucokinase"/>
</dbReference>
<evidence type="ECO:0000313" key="4">
    <source>
        <dbReference type="EMBL" id="ARE83232.1"/>
    </source>
</evidence>
<dbReference type="GO" id="GO:0005536">
    <property type="term" value="F:D-glucose binding"/>
    <property type="evidence" value="ECO:0007669"/>
    <property type="project" value="InterPro"/>
</dbReference>
<dbReference type="PANTHER" id="PTHR47690:SF1">
    <property type="entry name" value="GLUCOKINASE"/>
    <property type="match status" value="1"/>
</dbReference>
<dbReference type="Pfam" id="PF02685">
    <property type="entry name" value="Glucokinase"/>
    <property type="match status" value="1"/>
</dbReference>
<dbReference type="Gene3D" id="3.40.367.20">
    <property type="match status" value="1"/>
</dbReference>
<organism evidence="4 5">
    <name type="scientific">Roseovarius mucosus</name>
    <dbReference type="NCBI Taxonomy" id="215743"/>
    <lineage>
        <taxon>Bacteria</taxon>
        <taxon>Pseudomonadati</taxon>
        <taxon>Pseudomonadota</taxon>
        <taxon>Alphaproteobacteria</taxon>
        <taxon>Rhodobacterales</taxon>
        <taxon>Roseobacteraceae</taxon>
        <taxon>Roseovarius</taxon>
    </lineage>
</organism>
<evidence type="ECO:0000256" key="1">
    <source>
        <dbReference type="ARBA" id="ARBA00022679"/>
    </source>
</evidence>
<dbReference type="KEGG" id="rmm:ROSMUCSMR3_01755"/>
<keyword evidence="2 4" id="KW-0418">Kinase</keyword>
<dbReference type="Gene3D" id="3.30.420.40">
    <property type="match status" value="1"/>
</dbReference>